<dbReference type="AlphaFoldDB" id="A0A379UYE4"/>
<sequence>MRRIEIVLGELERLTRGLCLADLAQETAFTAEAIGFNLGLARNSVSKISISYGMTAWQSKAVAARSIFCIARRWKRCWDDSWKSLNARCGRWRMCCRMKSITRPTIRLPA</sequence>
<dbReference type="Proteomes" id="UP000255534">
    <property type="component" value="Unassembled WGS sequence"/>
</dbReference>
<protein>
    <submittedName>
        <fullName evidence="1">Sigma-54 dependent transcription regulator</fullName>
    </submittedName>
</protein>
<dbReference type="EMBL" id="UGXK01000001">
    <property type="protein sequence ID" value="SUG72937.1"/>
    <property type="molecule type" value="Genomic_DNA"/>
</dbReference>
<evidence type="ECO:0000313" key="2">
    <source>
        <dbReference type="Proteomes" id="UP000255534"/>
    </source>
</evidence>
<accession>A0A379UYE4</accession>
<organism evidence="1 2">
    <name type="scientific">Salmonella enterica I</name>
    <dbReference type="NCBI Taxonomy" id="59201"/>
    <lineage>
        <taxon>Bacteria</taxon>
        <taxon>Pseudomonadati</taxon>
        <taxon>Pseudomonadota</taxon>
        <taxon>Gammaproteobacteria</taxon>
        <taxon>Enterobacterales</taxon>
        <taxon>Enterobacteriaceae</taxon>
        <taxon>Salmonella</taxon>
    </lineage>
</organism>
<evidence type="ECO:0000313" key="1">
    <source>
        <dbReference type="EMBL" id="SUG72937.1"/>
    </source>
</evidence>
<gene>
    <name evidence="1" type="ORF">NCTC5798_04167</name>
</gene>
<name>A0A379UYE4_SALET</name>
<reference evidence="1 2" key="1">
    <citation type="submission" date="2018-06" db="EMBL/GenBank/DDBJ databases">
        <authorList>
            <consortium name="Pathogen Informatics"/>
            <person name="Doyle S."/>
        </authorList>
    </citation>
    <scope>NUCLEOTIDE SEQUENCE [LARGE SCALE GENOMIC DNA]</scope>
    <source>
        <strain evidence="1 2">NCTC5798</strain>
    </source>
</reference>
<proteinExistence type="predicted"/>